<dbReference type="RefSeq" id="XP_018451703.1">
    <property type="nucleotide sequence ID" value="XM_018596201.2"/>
</dbReference>
<proteinExistence type="predicted"/>
<evidence type="ECO:0000313" key="4">
    <source>
        <dbReference type="RefSeq" id="XP_018451703.1"/>
    </source>
</evidence>
<feature type="domain" description="Cathepsin propeptide inhibitor" evidence="2">
    <location>
        <begin position="236"/>
        <end position="292"/>
    </location>
</feature>
<feature type="domain" description="Cathepsin propeptide inhibitor" evidence="2">
    <location>
        <begin position="74"/>
        <end position="130"/>
    </location>
</feature>
<evidence type="ECO:0000313" key="3">
    <source>
        <dbReference type="Proteomes" id="UP000504610"/>
    </source>
</evidence>
<sequence length="373" mass="42723">MAGTFQLAYVPGYTLSDSSRGFSNSAVVLTKTTARFPSSSCLDHKLTGRLKCAAPNSRRPFVCRSSSDGYRERFEKWLHTHGISYSGKEEWLRRFQIYKTNLQHIDHHNSLNLSYKLTDNEFADLTEAEFSARYCGAKTPSLRSNRLVCDAAAEMHDEPEDELQAEPEIVSEYDEHESDFDSEPGPLTAILEPEEDDDVTLDVLSDDEEVDDEAVESENSSLERDSERETALRERFEKWCQTHGVVYGGKEEWLRRFEIYKTNLQHIDYHNSLNLSSKLTDNKFADLTEAEFRARYCGARVKTPEVVSEYEKHDESDFDSEHGPVTAILEPESELQLDSHQEEEEEEDVTLDVLSDDDESLDEKVEEDAVEES</sequence>
<dbReference type="OrthoDB" id="665764at2759"/>
<evidence type="ECO:0000259" key="2">
    <source>
        <dbReference type="SMART" id="SM00848"/>
    </source>
</evidence>
<dbReference type="AlphaFoldDB" id="A0A6J0KVU3"/>
<dbReference type="SUPFAM" id="SSF54001">
    <property type="entry name" value="Cysteine proteinases"/>
    <property type="match status" value="2"/>
</dbReference>
<evidence type="ECO:0000256" key="1">
    <source>
        <dbReference type="SAM" id="MobiDB-lite"/>
    </source>
</evidence>
<gene>
    <name evidence="4" type="primary">LOC108822984</name>
</gene>
<feature type="region of interest" description="Disordered" evidence="1">
    <location>
        <begin position="332"/>
        <end position="373"/>
    </location>
</feature>
<keyword evidence="3" id="KW-1185">Reference proteome</keyword>
<name>A0A6J0KVU3_RAPSA</name>
<feature type="region of interest" description="Disordered" evidence="1">
    <location>
        <begin position="173"/>
        <end position="228"/>
    </location>
</feature>
<accession>A0A6J0KVU3</accession>
<dbReference type="InterPro" id="IPR013201">
    <property type="entry name" value="Prot_inhib_I29"/>
</dbReference>
<dbReference type="SMART" id="SM00848">
    <property type="entry name" value="Inhibitor_I29"/>
    <property type="match status" value="2"/>
</dbReference>
<feature type="compositionally biased region" description="Acidic residues" evidence="1">
    <location>
        <begin position="173"/>
        <end position="182"/>
    </location>
</feature>
<dbReference type="KEGG" id="rsz:108822984"/>
<dbReference type="Proteomes" id="UP000504610">
    <property type="component" value="Chromosome 8"/>
</dbReference>
<dbReference type="GeneID" id="108822984"/>
<dbReference type="Pfam" id="PF08246">
    <property type="entry name" value="Inhibitor_I29"/>
    <property type="match status" value="2"/>
</dbReference>
<dbReference type="Gene3D" id="1.10.287.2250">
    <property type="match status" value="2"/>
</dbReference>
<dbReference type="InterPro" id="IPR038765">
    <property type="entry name" value="Papain-like_cys_pep_sf"/>
</dbReference>
<reference evidence="3" key="1">
    <citation type="journal article" date="2019" name="Database">
        <title>The radish genome database (RadishGD): an integrated information resource for radish genomics.</title>
        <authorList>
            <person name="Yu H.J."/>
            <person name="Baek S."/>
            <person name="Lee Y.J."/>
            <person name="Cho A."/>
            <person name="Mun J.H."/>
        </authorList>
    </citation>
    <scope>NUCLEOTIDE SEQUENCE [LARGE SCALE GENOMIC DNA]</scope>
    <source>
        <strain evidence="3">cv. WK10039</strain>
    </source>
</reference>
<protein>
    <submittedName>
        <fullName evidence="4">Rho-N domain-containing protein 1, chloroplastic-like</fullName>
    </submittedName>
</protein>
<feature type="compositionally biased region" description="Acidic residues" evidence="1">
    <location>
        <begin position="192"/>
        <end position="216"/>
    </location>
</feature>
<reference evidence="4" key="2">
    <citation type="submission" date="2025-08" db="UniProtKB">
        <authorList>
            <consortium name="RefSeq"/>
        </authorList>
    </citation>
    <scope>IDENTIFICATION</scope>
    <source>
        <tissue evidence="4">Leaf</tissue>
    </source>
</reference>
<organism evidence="3 4">
    <name type="scientific">Raphanus sativus</name>
    <name type="common">Radish</name>
    <name type="synonym">Raphanus raphanistrum var. sativus</name>
    <dbReference type="NCBI Taxonomy" id="3726"/>
    <lineage>
        <taxon>Eukaryota</taxon>
        <taxon>Viridiplantae</taxon>
        <taxon>Streptophyta</taxon>
        <taxon>Embryophyta</taxon>
        <taxon>Tracheophyta</taxon>
        <taxon>Spermatophyta</taxon>
        <taxon>Magnoliopsida</taxon>
        <taxon>eudicotyledons</taxon>
        <taxon>Gunneridae</taxon>
        <taxon>Pentapetalae</taxon>
        <taxon>rosids</taxon>
        <taxon>malvids</taxon>
        <taxon>Brassicales</taxon>
        <taxon>Brassicaceae</taxon>
        <taxon>Brassiceae</taxon>
        <taxon>Raphanus</taxon>
    </lineage>
</organism>